<keyword evidence="4" id="KW-1185">Reference proteome</keyword>
<feature type="signal peptide" evidence="2">
    <location>
        <begin position="1"/>
        <end position="27"/>
    </location>
</feature>
<keyword evidence="1" id="KW-1133">Transmembrane helix</keyword>
<name>A0A7L5AG92_9MICO</name>
<evidence type="ECO:0000313" key="3">
    <source>
        <dbReference type="EMBL" id="QHO68745.1"/>
    </source>
</evidence>
<sequence>MKHTTKLLLVPALALGVAVAAAGPAFAATEDVTYQTTLDAINGSGASGSYTVKLVGDEATVTGEVSGLAETFNDAPYPHVQHIHIAAQGVCPPADADANGDGVIDTPEGQPFYGEIGTTLSLDGATDASTATDLTVAPSGSSFTFERTFTMNAATIASLKAGTGVIVVHGLDPAGLSQAAQDAMSSLVPELPLAATAPALCGALAVSQMEEMPEGGVQTGGVNTSGPDLGMLALGGGLLLAAGGVVAVRRRVAARN</sequence>
<evidence type="ECO:0000256" key="2">
    <source>
        <dbReference type="SAM" id="SignalP"/>
    </source>
</evidence>
<dbReference type="OrthoDB" id="2991218at2"/>
<dbReference type="KEGG" id="mant:BHD05_02915"/>
<keyword evidence="1" id="KW-0812">Transmembrane</keyword>
<feature type="transmembrane region" description="Helical" evidence="1">
    <location>
        <begin position="229"/>
        <end position="248"/>
    </location>
</feature>
<dbReference type="RefSeq" id="WP_161885102.1">
    <property type="nucleotide sequence ID" value="NZ_CP017146.1"/>
</dbReference>
<organism evidence="3 4">
    <name type="scientific">Marisediminicola antarctica</name>
    <dbReference type="NCBI Taxonomy" id="674079"/>
    <lineage>
        <taxon>Bacteria</taxon>
        <taxon>Bacillati</taxon>
        <taxon>Actinomycetota</taxon>
        <taxon>Actinomycetes</taxon>
        <taxon>Micrococcales</taxon>
        <taxon>Microbacteriaceae</taxon>
        <taxon>Marisediminicola</taxon>
    </lineage>
</organism>
<gene>
    <name evidence="3" type="ORF">BHD05_02915</name>
</gene>
<keyword evidence="1" id="KW-0472">Membrane</keyword>
<dbReference type="AlphaFoldDB" id="A0A7L5AG92"/>
<accession>A0A7L5AG92</accession>
<evidence type="ECO:0008006" key="5">
    <source>
        <dbReference type="Google" id="ProtNLM"/>
    </source>
</evidence>
<keyword evidence="2" id="KW-0732">Signal</keyword>
<evidence type="ECO:0000256" key="1">
    <source>
        <dbReference type="SAM" id="Phobius"/>
    </source>
</evidence>
<dbReference type="EMBL" id="CP017146">
    <property type="protein sequence ID" value="QHO68745.1"/>
    <property type="molecule type" value="Genomic_DNA"/>
</dbReference>
<reference evidence="3 4" key="1">
    <citation type="submission" date="2016-09" db="EMBL/GenBank/DDBJ databases">
        <title>Complete genome sequence of microbes from the polar regions.</title>
        <authorList>
            <person name="Liao L."/>
            <person name="Chen B."/>
        </authorList>
    </citation>
    <scope>NUCLEOTIDE SEQUENCE [LARGE SCALE GENOMIC DNA]</scope>
    <source>
        <strain evidence="3 4">ZS314</strain>
    </source>
</reference>
<evidence type="ECO:0000313" key="4">
    <source>
        <dbReference type="Proteomes" id="UP000464507"/>
    </source>
</evidence>
<dbReference type="Proteomes" id="UP000464507">
    <property type="component" value="Chromosome"/>
</dbReference>
<proteinExistence type="predicted"/>
<protein>
    <recommendedName>
        <fullName evidence="5">CHRD domain-containing protein</fullName>
    </recommendedName>
</protein>
<feature type="chain" id="PRO_5029474390" description="CHRD domain-containing protein" evidence="2">
    <location>
        <begin position="28"/>
        <end position="256"/>
    </location>
</feature>